<dbReference type="InterPro" id="IPR035966">
    <property type="entry name" value="PKF_sf"/>
</dbReference>
<dbReference type="PRINTS" id="PR00476">
    <property type="entry name" value="PHFRCTKINASE"/>
</dbReference>
<dbReference type="GO" id="GO:0005524">
    <property type="term" value="F:ATP binding"/>
    <property type="evidence" value="ECO:0007669"/>
    <property type="project" value="UniProtKB-KW"/>
</dbReference>
<dbReference type="GO" id="GO:0005945">
    <property type="term" value="C:6-phosphofructokinase complex"/>
    <property type="evidence" value="ECO:0007669"/>
    <property type="project" value="TreeGrafter"/>
</dbReference>
<feature type="domain" description="Phosphofructokinase" evidence="15">
    <location>
        <begin position="1"/>
        <end position="115"/>
    </location>
</feature>
<dbReference type="GO" id="GO:0030388">
    <property type="term" value="P:fructose 1,6-bisphosphate metabolic process"/>
    <property type="evidence" value="ECO:0007669"/>
    <property type="project" value="TreeGrafter"/>
</dbReference>
<dbReference type="GO" id="GO:0003872">
    <property type="term" value="F:6-phosphofructokinase activity"/>
    <property type="evidence" value="ECO:0007669"/>
    <property type="project" value="UniProtKB-EC"/>
</dbReference>
<dbReference type="InterPro" id="IPR015912">
    <property type="entry name" value="Phosphofructokinase_CS"/>
</dbReference>
<keyword evidence="7" id="KW-0808">Transferase</keyword>
<evidence type="ECO:0000313" key="17">
    <source>
        <dbReference type="Proteomes" id="UP000673691"/>
    </source>
</evidence>
<dbReference type="GO" id="GO:0061621">
    <property type="term" value="P:canonical glycolysis"/>
    <property type="evidence" value="ECO:0007669"/>
    <property type="project" value="TreeGrafter"/>
</dbReference>
<dbReference type="Gene3D" id="3.40.50.450">
    <property type="match status" value="2"/>
</dbReference>
<evidence type="ECO:0000256" key="5">
    <source>
        <dbReference type="ARBA" id="ARBA00022490"/>
    </source>
</evidence>
<dbReference type="GO" id="GO:0048029">
    <property type="term" value="F:monosaccharide binding"/>
    <property type="evidence" value="ECO:0007669"/>
    <property type="project" value="TreeGrafter"/>
</dbReference>
<name>A0A8H8DIV5_9FUNG</name>
<evidence type="ECO:0000256" key="13">
    <source>
        <dbReference type="ARBA" id="ARBA00023152"/>
    </source>
</evidence>
<keyword evidence="9" id="KW-0547">Nucleotide-binding</keyword>
<dbReference type="EMBL" id="JAEFCI010006038">
    <property type="protein sequence ID" value="KAG5459935.1"/>
    <property type="molecule type" value="Genomic_DNA"/>
</dbReference>
<dbReference type="Gene3D" id="3.40.50.460">
    <property type="entry name" value="Phosphofructokinase domain"/>
    <property type="match status" value="2"/>
</dbReference>
<dbReference type="SUPFAM" id="SSF53784">
    <property type="entry name" value="Phosphofructokinase"/>
    <property type="match status" value="1"/>
</dbReference>
<dbReference type="GO" id="GO:0016208">
    <property type="term" value="F:AMP binding"/>
    <property type="evidence" value="ECO:0007669"/>
    <property type="project" value="TreeGrafter"/>
</dbReference>
<dbReference type="Proteomes" id="UP000673691">
    <property type="component" value="Unassembled WGS sequence"/>
</dbReference>
<dbReference type="UniPathway" id="UPA00109">
    <property type="reaction ID" value="UER00182"/>
</dbReference>
<dbReference type="PANTHER" id="PTHR13697:SF4">
    <property type="entry name" value="ATP-DEPENDENT 6-PHOSPHOFRUCTOKINASE"/>
    <property type="match status" value="1"/>
</dbReference>
<dbReference type="GO" id="GO:0006002">
    <property type="term" value="P:fructose 6-phosphate metabolic process"/>
    <property type="evidence" value="ECO:0007669"/>
    <property type="project" value="InterPro"/>
</dbReference>
<sequence>TVIGTARCTSFRTREGRLKAAYNLIINGIDALVVIGGDGSLTGANLFRSDWPGLLEELVEPFSHLTVVGLVGSIDNDMSLTDITIGAVTSLHRVCEAVDSIAATAMSHSRAFVVEYADSVYRLRPGKPVSRMTIVIVCEGAIDCNVQPIKSERIKDVLVKMGLDTRVTTLGHVQRGGTPCFFDRYLATVQGVQAVEAVLSATPTTPSPMIGMCENKITSIDLMKAVETTHAVAKAVEAKDFDLAMELRDPEFASTYEANQAMNMCCLLMREPTCVFGCLGSPILRLLVLSAMRLTSSS</sequence>
<keyword evidence="6" id="KW-0021">Allosteric enzyme</keyword>
<dbReference type="GO" id="GO:0042802">
    <property type="term" value="F:identical protein binding"/>
    <property type="evidence" value="ECO:0007669"/>
    <property type="project" value="TreeGrafter"/>
</dbReference>
<dbReference type="PANTHER" id="PTHR13697">
    <property type="entry name" value="PHOSPHOFRUCTOKINASE"/>
    <property type="match status" value="1"/>
</dbReference>
<comment type="catalytic activity">
    <reaction evidence="14">
        <text>beta-D-fructose 6-phosphate + ATP = beta-D-fructose 1,6-bisphosphate + ADP + H(+)</text>
        <dbReference type="Rhea" id="RHEA:16109"/>
        <dbReference type="ChEBI" id="CHEBI:15378"/>
        <dbReference type="ChEBI" id="CHEBI:30616"/>
        <dbReference type="ChEBI" id="CHEBI:32966"/>
        <dbReference type="ChEBI" id="CHEBI:57634"/>
        <dbReference type="ChEBI" id="CHEBI:456216"/>
        <dbReference type="EC" id="2.7.1.11"/>
    </reaction>
</comment>
<organism evidence="16 17">
    <name type="scientific">Olpidium bornovanus</name>
    <dbReference type="NCBI Taxonomy" id="278681"/>
    <lineage>
        <taxon>Eukaryota</taxon>
        <taxon>Fungi</taxon>
        <taxon>Fungi incertae sedis</taxon>
        <taxon>Olpidiomycota</taxon>
        <taxon>Olpidiomycotina</taxon>
        <taxon>Olpidiomycetes</taxon>
        <taxon>Olpidiales</taxon>
        <taxon>Olpidiaceae</taxon>
        <taxon>Olpidium</taxon>
    </lineage>
</organism>
<comment type="cofactor">
    <cofactor evidence="1">
        <name>Mg(2+)</name>
        <dbReference type="ChEBI" id="CHEBI:18420"/>
    </cofactor>
</comment>
<keyword evidence="5" id="KW-0963">Cytoplasm</keyword>
<dbReference type="OrthoDB" id="537915at2759"/>
<keyword evidence="17" id="KW-1185">Reference proteome</keyword>
<comment type="subcellular location">
    <subcellularLocation>
        <location evidence="2">Cytoplasm</location>
    </subcellularLocation>
</comment>
<dbReference type="GO" id="GO:0070095">
    <property type="term" value="F:fructose-6-phosphate binding"/>
    <property type="evidence" value="ECO:0007669"/>
    <property type="project" value="TreeGrafter"/>
</dbReference>
<evidence type="ECO:0000256" key="9">
    <source>
        <dbReference type="ARBA" id="ARBA00022741"/>
    </source>
</evidence>
<dbReference type="GO" id="GO:0046872">
    <property type="term" value="F:metal ion binding"/>
    <property type="evidence" value="ECO:0007669"/>
    <property type="project" value="UniProtKB-KW"/>
</dbReference>
<keyword evidence="13" id="KW-0324">Glycolysis</keyword>
<evidence type="ECO:0000256" key="4">
    <source>
        <dbReference type="ARBA" id="ARBA00012055"/>
    </source>
</evidence>
<evidence type="ECO:0000259" key="15">
    <source>
        <dbReference type="Pfam" id="PF00365"/>
    </source>
</evidence>
<keyword evidence="10" id="KW-0418">Kinase</keyword>
<evidence type="ECO:0000256" key="7">
    <source>
        <dbReference type="ARBA" id="ARBA00022679"/>
    </source>
</evidence>
<evidence type="ECO:0000256" key="1">
    <source>
        <dbReference type="ARBA" id="ARBA00001946"/>
    </source>
</evidence>
<evidence type="ECO:0000256" key="6">
    <source>
        <dbReference type="ARBA" id="ARBA00022533"/>
    </source>
</evidence>
<evidence type="ECO:0000256" key="14">
    <source>
        <dbReference type="ARBA" id="ARBA00048070"/>
    </source>
</evidence>
<comment type="pathway">
    <text evidence="3">Carbohydrate degradation; glycolysis; D-glyceraldehyde 3-phosphate and glycerone phosphate from D-glucose: step 3/4.</text>
</comment>
<keyword evidence="11" id="KW-0067">ATP-binding</keyword>
<protein>
    <recommendedName>
        <fullName evidence="4">6-phosphofructokinase</fullName>
        <ecNumber evidence="4">2.7.1.11</ecNumber>
    </recommendedName>
</protein>
<accession>A0A8H8DIV5</accession>
<dbReference type="PROSITE" id="PS00433">
    <property type="entry name" value="PHOSPHOFRUCTOKINASE"/>
    <property type="match status" value="1"/>
</dbReference>
<evidence type="ECO:0000256" key="2">
    <source>
        <dbReference type="ARBA" id="ARBA00004496"/>
    </source>
</evidence>
<reference evidence="16 17" key="1">
    <citation type="journal article" name="Sci. Rep.">
        <title>Genome-scale phylogenetic analyses confirm Olpidium as the closest living zoosporic fungus to the non-flagellated, terrestrial fungi.</title>
        <authorList>
            <person name="Chang Y."/>
            <person name="Rochon D."/>
            <person name="Sekimoto S."/>
            <person name="Wang Y."/>
            <person name="Chovatia M."/>
            <person name="Sandor L."/>
            <person name="Salamov A."/>
            <person name="Grigoriev I.V."/>
            <person name="Stajich J.E."/>
            <person name="Spatafora J.W."/>
        </authorList>
    </citation>
    <scope>NUCLEOTIDE SEQUENCE [LARGE SCALE GENOMIC DNA]</scope>
    <source>
        <strain evidence="16">S191</strain>
    </source>
</reference>
<dbReference type="GO" id="GO:0005739">
    <property type="term" value="C:mitochondrion"/>
    <property type="evidence" value="ECO:0007669"/>
    <property type="project" value="TreeGrafter"/>
</dbReference>
<dbReference type="AlphaFoldDB" id="A0A8H8DIV5"/>
<evidence type="ECO:0000313" key="16">
    <source>
        <dbReference type="EMBL" id="KAG5459935.1"/>
    </source>
</evidence>
<feature type="non-terminal residue" evidence="16">
    <location>
        <position position="1"/>
    </location>
</feature>
<evidence type="ECO:0000256" key="11">
    <source>
        <dbReference type="ARBA" id="ARBA00022840"/>
    </source>
</evidence>
<evidence type="ECO:0000256" key="12">
    <source>
        <dbReference type="ARBA" id="ARBA00022842"/>
    </source>
</evidence>
<comment type="caution">
    <text evidence="16">The sequence shown here is derived from an EMBL/GenBank/DDBJ whole genome shotgun (WGS) entry which is preliminary data.</text>
</comment>
<dbReference type="Pfam" id="PF00365">
    <property type="entry name" value="PFK"/>
    <property type="match status" value="2"/>
</dbReference>
<evidence type="ECO:0000256" key="10">
    <source>
        <dbReference type="ARBA" id="ARBA00022777"/>
    </source>
</evidence>
<evidence type="ECO:0000256" key="8">
    <source>
        <dbReference type="ARBA" id="ARBA00022723"/>
    </source>
</evidence>
<dbReference type="InterPro" id="IPR022953">
    <property type="entry name" value="ATP_PFK"/>
</dbReference>
<evidence type="ECO:0000256" key="3">
    <source>
        <dbReference type="ARBA" id="ARBA00004679"/>
    </source>
</evidence>
<dbReference type="InterPro" id="IPR000023">
    <property type="entry name" value="Phosphofructokinase_dom"/>
</dbReference>
<dbReference type="EC" id="2.7.1.11" evidence="4"/>
<proteinExistence type="predicted"/>
<feature type="domain" description="Phosphofructokinase" evidence="15">
    <location>
        <begin position="130"/>
        <end position="198"/>
    </location>
</feature>
<keyword evidence="8" id="KW-0479">Metal-binding</keyword>
<gene>
    <name evidence="16" type="ORF">BJ554DRAFT_8085</name>
</gene>
<keyword evidence="12" id="KW-0460">Magnesium</keyword>